<dbReference type="Proteomes" id="UP000007881">
    <property type="component" value="Chromosome"/>
</dbReference>
<feature type="transmembrane region" description="Helical" evidence="1">
    <location>
        <begin position="6"/>
        <end position="27"/>
    </location>
</feature>
<name>I0IG64_PHYMF</name>
<reference evidence="2 3" key="1">
    <citation type="submission" date="2012-02" db="EMBL/GenBank/DDBJ databases">
        <title>Complete genome sequence of Phycisphaera mikurensis NBRC 102666.</title>
        <authorList>
            <person name="Ankai A."/>
            <person name="Hosoyama A."/>
            <person name="Terui Y."/>
            <person name="Sekine M."/>
            <person name="Fukai R."/>
            <person name="Kato Y."/>
            <person name="Nakamura S."/>
            <person name="Yamada-Narita S."/>
            <person name="Kawakoshi A."/>
            <person name="Fukunaga Y."/>
            <person name="Yamazaki S."/>
            <person name="Fujita N."/>
        </authorList>
    </citation>
    <scope>NUCLEOTIDE SEQUENCE [LARGE SCALE GENOMIC DNA]</scope>
    <source>
        <strain evidence="3">NBRC 102666 / KCTC 22515 / FYK2301M01</strain>
    </source>
</reference>
<accession>I0IG64</accession>
<protein>
    <recommendedName>
        <fullName evidence="4">YbbR family protein</fullName>
    </recommendedName>
</protein>
<dbReference type="KEGG" id="phm:PSMK_20930"/>
<dbReference type="RefSeq" id="WP_014437470.1">
    <property type="nucleotide sequence ID" value="NC_017080.1"/>
</dbReference>
<gene>
    <name evidence="2" type="ordered locus">PSMK_20930</name>
</gene>
<dbReference type="HOGENOM" id="CLU_841593_0_0_0"/>
<dbReference type="AlphaFoldDB" id="I0IG64"/>
<evidence type="ECO:0000313" key="3">
    <source>
        <dbReference type="Proteomes" id="UP000007881"/>
    </source>
</evidence>
<organism evidence="2 3">
    <name type="scientific">Phycisphaera mikurensis (strain NBRC 102666 / KCTC 22515 / FYK2301M01)</name>
    <dbReference type="NCBI Taxonomy" id="1142394"/>
    <lineage>
        <taxon>Bacteria</taxon>
        <taxon>Pseudomonadati</taxon>
        <taxon>Planctomycetota</taxon>
        <taxon>Phycisphaerae</taxon>
        <taxon>Phycisphaerales</taxon>
        <taxon>Phycisphaeraceae</taxon>
        <taxon>Phycisphaera</taxon>
    </lineage>
</organism>
<keyword evidence="3" id="KW-1185">Reference proteome</keyword>
<keyword evidence="1" id="KW-1133">Transmembrane helix</keyword>
<keyword evidence="1" id="KW-0812">Transmembrane</keyword>
<evidence type="ECO:0008006" key="4">
    <source>
        <dbReference type="Google" id="ProtNLM"/>
    </source>
</evidence>
<sequence>MPVRRLFVHLETLFLVTLISVLVWLYAEGAMVRSYPRQRVAVDFTGPAGGRLAIEPEQTSAFVSFRGSAAQLQELRARLAGGPIEIPVRAGGEPLQEVELAERLDQLLFTPMGLVIDEVEPERMAVRVRRFATREVPVQVVADGLALREAAAASPATARITLPEDRVGLLERLGPVAQLTAQLAEGAGPAGEAAVLTLPLTLPEALLEAGAELETDAADVSFTLAAPESTLTLDAIPLRQLTPLNFAYEIVVANGEKVLRDVTLVGPPATLARIREGDPAHPVWAEIQLTDAASLTEGSRVVPVIVRTGGRTGVTASGLRNLEVQLVRKP</sequence>
<evidence type="ECO:0000256" key="1">
    <source>
        <dbReference type="SAM" id="Phobius"/>
    </source>
</evidence>
<keyword evidence="1" id="KW-0472">Membrane</keyword>
<dbReference type="EMBL" id="AP012338">
    <property type="protein sequence ID" value="BAM04252.1"/>
    <property type="molecule type" value="Genomic_DNA"/>
</dbReference>
<evidence type="ECO:0000313" key="2">
    <source>
        <dbReference type="EMBL" id="BAM04252.1"/>
    </source>
</evidence>
<proteinExistence type="predicted"/>